<organism evidence="3 4">
    <name type="scientific">Dactylosporangium aurantiacum</name>
    <dbReference type="NCBI Taxonomy" id="35754"/>
    <lineage>
        <taxon>Bacteria</taxon>
        <taxon>Bacillati</taxon>
        <taxon>Actinomycetota</taxon>
        <taxon>Actinomycetes</taxon>
        <taxon>Micromonosporales</taxon>
        <taxon>Micromonosporaceae</taxon>
        <taxon>Dactylosporangium</taxon>
    </lineage>
</organism>
<evidence type="ECO:0000313" key="3">
    <source>
        <dbReference type="EMBL" id="UWZ53342.1"/>
    </source>
</evidence>
<reference evidence="3" key="1">
    <citation type="submission" date="2021-04" db="EMBL/GenBank/DDBJ databases">
        <title>Dactylosporangium aurantiacum NRRL B-8018 full assembly.</title>
        <authorList>
            <person name="Hartkoorn R.C."/>
            <person name="Beaudoing E."/>
            <person name="Hot D."/>
        </authorList>
    </citation>
    <scope>NUCLEOTIDE SEQUENCE</scope>
    <source>
        <strain evidence="3">NRRL B-8018</strain>
    </source>
</reference>
<gene>
    <name evidence="3" type="ORF">Daura_43460</name>
</gene>
<dbReference type="KEGG" id="daur:Daura_43460"/>
<keyword evidence="4" id="KW-1185">Reference proteome</keyword>
<dbReference type="OrthoDB" id="3541469at2"/>
<dbReference type="Gene3D" id="2.80.10.50">
    <property type="match status" value="1"/>
</dbReference>
<dbReference type="EMBL" id="CP073767">
    <property type="protein sequence ID" value="UWZ53342.1"/>
    <property type="molecule type" value="Genomic_DNA"/>
</dbReference>
<accession>A0A9Q9IC62</accession>
<dbReference type="Proteomes" id="UP001058003">
    <property type="component" value="Chromosome"/>
</dbReference>
<proteinExistence type="predicted"/>
<evidence type="ECO:0000256" key="2">
    <source>
        <dbReference type="SAM" id="SignalP"/>
    </source>
</evidence>
<evidence type="ECO:0000313" key="4">
    <source>
        <dbReference type="Proteomes" id="UP001058003"/>
    </source>
</evidence>
<name>A0A9Q9IC62_9ACTN</name>
<protein>
    <submittedName>
        <fullName evidence="3">Uncharacterized protein</fullName>
    </submittedName>
</protein>
<dbReference type="RefSeq" id="WP_156089899.1">
    <property type="nucleotide sequence ID" value="NZ_CP073767.1"/>
</dbReference>
<feature type="region of interest" description="Disordered" evidence="1">
    <location>
        <begin position="24"/>
        <end position="53"/>
    </location>
</feature>
<sequence length="223" mass="23782">MRRARGLLSAAVVLSALLTPGIARAEPSPGAAPPGSTAADDDPAAHGLKRTPLDLTGDAGGVQTNALAPTTIPGASICRRYYIFSYRAGRYVSEEQGYTGSNHNMLRARTSAGALGTWEQFSLCAYNGRTDLIYIQASSGYLVSAEYGYAGNLKGMLRGRGEWPGDWEVFEVWSDAGVYFLRNQATKGWVSVRVDMTGSYTNMLRGNGTSAGPWEQLALTSVA</sequence>
<dbReference type="InterPro" id="IPR008999">
    <property type="entry name" value="Actin-crosslinking"/>
</dbReference>
<dbReference type="SUPFAM" id="SSF50405">
    <property type="entry name" value="Actin-crosslinking proteins"/>
    <property type="match status" value="1"/>
</dbReference>
<keyword evidence="2" id="KW-0732">Signal</keyword>
<evidence type="ECO:0000256" key="1">
    <source>
        <dbReference type="SAM" id="MobiDB-lite"/>
    </source>
</evidence>
<dbReference type="AlphaFoldDB" id="A0A9Q9IC62"/>
<feature type="signal peptide" evidence="2">
    <location>
        <begin position="1"/>
        <end position="25"/>
    </location>
</feature>
<feature type="compositionally biased region" description="Low complexity" evidence="1">
    <location>
        <begin position="24"/>
        <end position="38"/>
    </location>
</feature>
<feature type="chain" id="PRO_5040182330" evidence="2">
    <location>
        <begin position="26"/>
        <end position="223"/>
    </location>
</feature>
<dbReference type="CDD" id="cd00257">
    <property type="entry name" value="beta-trefoil_FSCN-like"/>
    <property type="match status" value="1"/>
</dbReference>